<comment type="caution">
    <text evidence="6">The sequence shown here is derived from an EMBL/GenBank/DDBJ whole genome shotgun (WGS) entry which is preliminary data.</text>
</comment>
<dbReference type="InterPro" id="IPR020846">
    <property type="entry name" value="MFS_dom"/>
</dbReference>
<name>A0A841HYH5_9DEIO</name>
<feature type="transmembrane region" description="Helical" evidence="4">
    <location>
        <begin position="315"/>
        <end position="332"/>
    </location>
</feature>
<dbReference type="PROSITE" id="PS50850">
    <property type="entry name" value="MFS"/>
    <property type="match status" value="1"/>
</dbReference>
<keyword evidence="7" id="KW-1185">Reference proteome</keyword>
<dbReference type="Proteomes" id="UP000569951">
    <property type="component" value="Unassembled WGS sequence"/>
</dbReference>
<keyword evidence="2 4" id="KW-1133">Transmembrane helix</keyword>
<dbReference type="GO" id="GO:0005886">
    <property type="term" value="C:plasma membrane"/>
    <property type="evidence" value="ECO:0007669"/>
    <property type="project" value="TreeGrafter"/>
</dbReference>
<feature type="transmembrane region" description="Helical" evidence="4">
    <location>
        <begin position="344"/>
        <end position="370"/>
    </location>
</feature>
<dbReference type="Pfam" id="PF07690">
    <property type="entry name" value="MFS_1"/>
    <property type="match status" value="1"/>
</dbReference>
<gene>
    <name evidence="6" type="ORF">HNR42_001881</name>
</gene>
<feature type="transmembrane region" description="Helical" evidence="4">
    <location>
        <begin position="167"/>
        <end position="186"/>
    </location>
</feature>
<dbReference type="InterPro" id="IPR011701">
    <property type="entry name" value="MFS"/>
</dbReference>
<protein>
    <submittedName>
        <fullName evidence="6">FSR family fosmidomycin resistance protein-like MFS transporter</fullName>
    </submittedName>
</protein>
<dbReference type="SUPFAM" id="SSF103473">
    <property type="entry name" value="MFS general substrate transporter"/>
    <property type="match status" value="1"/>
</dbReference>
<evidence type="ECO:0000256" key="3">
    <source>
        <dbReference type="ARBA" id="ARBA00023136"/>
    </source>
</evidence>
<dbReference type="EMBL" id="JACHHG010000006">
    <property type="protein sequence ID" value="MBB6098447.1"/>
    <property type="molecule type" value="Genomic_DNA"/>
</dbReference>
<accession>A0A841HYH5</accession>
<evidence type="ECO:0000313" key="7">
    <source>
        <dbReference type="Proteomes" id="UP000569951"/>
    </source>
</evidence>
<feature type="transmembrane region" description="Helical" evidence="4">
    <location>
        <begin position="260"/>
        <end position="278"/>
    </location>
</feature>
<dbReference type="GO" id="GO:0022857">
    <property type="term" value="F:transmembrane transporter activity"/>
    <property type="evidence" value="ECO:0007669"/>
    <property type="project" value="InterPro"/>
</dbReference>
<organism evidence="6 7">
    <name type="scientific">Deinobacterium chartae</name>
    <dbReference type="NCBI Taxonomy" id="521158"/>
    <lineage>
        <taxon>Bacteria</taxon>
        <taxon>Thermotogati</taxon>
        <taxon>Deinococcota</taxon>
        <taxon>Deinococci</taxon>
        <taxon>Deinococcales</taxon>
        <taxon>Deinococcaceae</taxon>
        <taxon>Deinobacterium</taxon>
    </lineage>
</organism>
<feature type="transmembrane region" description="Helical" evidence="4">
    <location>
        <begin position="290"/>
        <end position="309"/>
    </location>
</feature>
<dbReference type="RefSeq" id="WP_343058305.1">
    <property type="nucleotide sequence ID" value="NZ_JACHHG010000006.1"/>
</dbReference>
<keyword evidence="3 4" id="KW-0472">Membrane</keyword>
<keyword evidence="1 4" id="KW-0812">Transmembrane</keyword>
<evidence type="ECO:0000256" key="4">
    <source>
        <dbReference type="SAM" id="Phobius"/>
    </source>
</evidence>
<feature type="transmembrane region" description="Helical" evidence="4">
    <location>
        <begin position="139"/>
        <end position="161"/>
    </location>
</feature>
<evidence type="ECO:0000259" key="5">
    <source>
        <dbReference type="PROSITE" id="PS50850"/>
    </source>
</evidence>
<dbReference type="PANTHER" id="PTHR43129:SF1">
    <property type="entry name" value="FOSMIDOMYCIN RESISTANCE PROTEIN"/>
    <property type="match status" value="1"/>
</dbReference>
<dbReference type="Gene3D" id="1.20.1250.20">
    <property type="entry name" value="MFS general substrate transporter like domains"/>
    <property type="match status" value="2"/>
</dbReference>
<dbReference type="InterPro" id="IPR036259">
    <property type="entry name" value="MFS_trans_sf"/>
</dbReference>
<evidence type="ECO:0000313" key="6">
    <source>
        <dbReference type="EMBL" id="MBB6098447.1"/>
    </source>
</evidence>
<evidence type="ECO:0000256" key="1">
    <source>
        <dbReference type="ARBA" id="ARBA00022692"/>
    </source>
</evidence>
<reference evidence="6 7" key="1">
    <citation type="submission" date="2020-08" db="EMBL/GenBank/DDBJ databases">
        <title>Genomic Encyclopedia of Type Strains, Phase IV (KMG-IV): sequencing the most valuable type-strain genomes for metagenomic binning, comparative biology and taxonomic classification.</title>
        <authorList>
            <person name="Goeker M."/>
        </authorList>
    </citation>
    <scope>NUCLEOTIDE SEQUENCE [LARGE SCALE GENOMIC DNA]</scope>
    <source>
        <strain evidence="6 7">DSM 21458</strain>
    </source>
</reference>
<sequence length="401" mass="41501">MSHHRLFFRAASSALLLIALSIELIDELVDGASGAAWPSIRSELSLSYLEVGLLLGLPTLLSILVEPAMGLLADAGWRRRLILGGGSAFTAALALLAAAGGFWPLLAAWALFYPASGAFVTLTQAALMDADPGRREQNMARWALAGSLGNFAGPLMMGLFVSAGAGWRPVFVLLALVSALALLAAWRAPALLGPSGPQTETASLRALWQDGLDAARSALRRADVRGALLLLECANLLLDVLRAFLALYLVDAAGSGPAEAALAVAIFTGAGLLGDALAVRVLERVAGARYVWWSALAAALVFAAFLLVPSVTAKLILLAALGPLTSGWYAVLQARLYGLLPERSGTAVALGTLGSALGAGVPVLLGLLAQRLGLEAAMWLLLLGPLALLLGLQRAAREAAR</sequence>
<evidence type="ECO:0000256" key="2">
    <source>
        <dbReference type="ARBA" id="ARBA00022989"/>
    </source>
</evidence>
<proteinExistence type="predicted"/>
<feature type="transmembrane region" description="Helical" evidence="4">
    <location>
        <begin position="45"/>
        <end position="69"/>
    </location>
</feature>
<feature type="transmembrane region" description="Helical" evidence="4">
    <location>
        <begin position="81"/>
        <end position="100"/>
    </location>
</feature>
<feature type="transmembrane region" description="Helical" evidence="4">
    <location>
        <begin position="106"/>
        <end position="127"/>
    </location>
</feature>
<dbReference type="PANTHER" id="PTHR43129">
    <property type="entry name" value="FOSMIDOMYCIN RESISTANCE PROTEIN"/>
    <property type="match status" value="1"/>
</dbReference>
<feature type="transmembrane region" description="Helical" evidence="4">
    <location>
        <begin position="226"/>
        <end position="248"/>
    </location>
</feature>
<feature type="transmembrane region" description="Helical" evidence="4">
    <location>
        <begin position="376"/>
        <end position="392"/>
    </location>
</feature>
<dbReference type="AlphaFoldDB" id="A0A841HYH5"/>
<feature type="domain" description="Major facilitator superfamily (MFS) profile" evidence="5">
    <location>
        <begin position="7"/>
        <end position="401"/>
    </location>
</feature>